<gene>
    <name evidence="5" type="primary">rpmC</name>
    <name evidence="6" type="ORF">A2569_01640</name>
</gene>
<dbReference type="Pfam" id="PF00831">
    <property type="entry name" value="Ribosomal_L29"/>
    <property type="match status" value="1"/>
</dbReference>
<dbReference type="Gene3D" id="1.10.287.310">
    <property type="match status" value="1"/>
</dbReference>
<evidence type="ECO:0000256" key="2">
    <source>
        <dbReference type="ARBA" id="ARBA00022980"/>
    </source>
</evidence>
<protein>
    <recommendedName>
        <fullName evidence="4 5">Large ribosomal subunit protein uL29</fullName>
    </recommendedName>
</protein>
<organism evidence="6 7">
    <name type="scientific">Candidatus Vogelbacteria bacterium RIFOXYD1_FULL_51_18</name>
    <dbReference type="NCBI Taxonomy" id="1802440"/>
    <lineage>
        <taxon>Bacteria</taxon>
        <taxon>Candidatus Vogeliibacteriota</taxon>
    </lineage>
</organism>
<dbReference type="InterPro" id="IPR001854">
    <property type="entry name" value="Ribosomal_uL29"/>
</dbReference>
<reference evidence="6 7" key="1">
    <citation type="journal article" date="2016" name="Nat. Commun.">
        <title>Thousands of microbial genomes shed light on interconnected biogeochemical processes in an aquifer system.</title>
        <authorList>
            <person name="Anantharaman K."/>
            <person name="Brown C.T."/>
            <person name="Hug L.A."/>
            <person name="Sharon I."/>
            <person name="Castelle C.J."/>
            <person name="Probst A.J."/>
            <person name="Thomas B.C."/>
            <person name="Singh A."/>
            <person name="Wilkins M.J."/>
            <person name="Karaoz U."/>
            <person name="Brodie E.L."/>
            <person name="Williams K.H."/>
            <person name="Hubbard S.S."/>
            <person name="Banfield J.F."/>
        </authorList>
    </citation>
    <scope>NUCLEOTIDE SEQUENCE [LARGE SCALE GENOMIC DNA]</scope>
</reference>
<sequence>MKKENYKGKAASELIELVGKRREELRAMRFDIAGSRGKNTKAIRELRRDTARALTELSRLAPQQQGKQQAAH</sequence>
<evidence type="ECO:0000256" key="3">
    <source>
        <dbReference type="ARBA" id="ARBA00023274"/>
    </source>
</evidence>
<dbReference type="InterPro" id="IPR036049">
    <property type="entry name" value="Ribosomal_uL29_sf"/>
</dbReference>
<dbReference type="STRING" id="1802440.A2569_01640"/>
<dbReference type="HAMAP" id="MF_00374">
    <property type="entry name" value="Ribosomal_uL29"/>
    <property type="match status" value="1"/>
</dbReference>
<dbReference type="EMBL" id="MHTL01000016">
    <property type="protein sequence ID" value="OHA60280.1"/>
    <property type="molecule type" value="Genomic_DNA"/>
</dbReference>
<evidence type="ECO:0000256" key="4">
    <source>
        <dbReference type="ARBA" id="ARBA00035204"/>
    </source>
</evidence>
<dbReference type="NCBIfam" id="TIGR00012">
    <property type="entry name" value="L29"/>
    <property type="match status" value="1"/>
</dbReference>
<name>A0A1G2QI61_9BACT</name>
<evidence type="ECO:0000313" key="7">
    <source>
        <dbReference type="Proteomes" id="UP000177090"/>
    </source>
</evidence>
<evidence type="ECO:0000256" key="5">
    <source>
        <dbReference type="HAMAP-Rule" id="MF_00374"/>
    </source>
</evidence>
<comment type="similarity">
    <text evidence="1 5">Belongs to the universal ribosomal protein uL29 family.</text>
</comment>
<dbReference type="SUPFAM" id="SSF46561">
    <property type="entry name" value="Ribosomal protein L29 (L29p)"/>
    <property type="match status" value="1"/>
</dbReference>
<dbReference type="GO" id="GO:0005840">
    <property type="term" value="C:ribosome"/>
    <property type="evidence" value="ECO:0007669"/>
    <property type="project" value="UniProtKB-KW"/>
</dbReference>
<evidence type="ECO:0000313" key="6">
    <source>
        <dbReference type="EMBL" id="OHA60280.1"/>
    </source>
</evidence>
<dbReference type="GO" id="GO:0003735">
    <property type="term" value="F:structural constituent of ribosome"/>
    <property type="evidence" value="ECO:0007669"/>
    <property type="project" value="InterPro"/>
</dbReference>
<dbReference type="AlphaFoldDB" id="A0A1G2QI61"/>
<dbReference type="Proteomes" id="UP000177090">
    <property type="component" value="Unassembled WGS sequence"/>
</dbReference>
<accession>A0A1G2QI61</accession>
<keyword evidence="2 5" id="KW-0689">Ribosomal protein</keyword>
<comment type="caution">
    <text evidence="6">The sequence shown here is derived from an EMBL/GenBank/DDBJ whole genome shotgun (WGS) entry which is preliminary data.</text>
</comment>
<evidence type="ECO:0000256" key="1">
    <source>
        <dbReference type="ARBA" id="ARBA00009254"/>
    </source>
</evidence>
<proteinExistence type="inferred from homology"/>
<dbReference type="GO" id="GO:1990904">
    <property type="term" value="C:ribonucleoprotein complex"/>
    <property type="evidence" value="ECO:0007669"/>
    <property type="project" value="UniProtKB-KW"/>
</dbReference>
<dbReference type="GO" id="GO:0006412">
    <property type="term" value="P:translation"/>
    <property type="evidence" value="ECO:0007669"/>
    <property type="project" value="UniProtKB-UniRule"/>
</dbReference>
<keyword evidence="3 5" id="KW-0687">Ribonucleoprotein</keyword>